<name>D7G184_ECTSI</name>
<dbReference type="AlphaFoldDB" id="D7G184"/>
<sequence>MYDNDDHDDASKTQSRSPLPPPGHAAGGPLAVDRARSSQNGTGRSGAAAAAAAIAAGCLQGREQATRRGGRPVRTCCLRRCSKQWPLEKLAQARSGVPAGVSSIHGPPPPDGNGGGDDAGGIIVCAARRKAYLKGCFSRDGSLFYITGGRSSLPVCPLFFSAVTGIPAGVVESAVQEFLQGTKRRPYSRAPRASSIAKISARLAPSPSPGSREPVPDGWWYSTATERWYSRTTAPRTGIGADYSNHQLPCEASKVIQAFITDLASHWQPLGESNRVEMSYPSRK</sequence>
<accession>D7G184</accession>
<gene>
    <name evidence="2" type="ORF">Esi_0441_0015</name>
</gene>
<evidence type="ECO:0000313" key="2">
    <source>
        <dbReference type="EMBL" id="CBJ33194.1"/>
    </source>
</evidence>
<dbReference type="EMBL" id="FN649749">
    <property type="protein sequence ID" value="CBJ33194.1"/>
    <property type="molecule type" value="Genomic_DNA"/>
</dbReference>
<protein>
    <submittedName>
        <fullName evidence="2">Uncharacterized protein</fullName>
    </submittedName>
</protein>
<dbReference type="InParanoid" id="D7G184"/>
<feature type="region of interest" description="Disordered" evidence="1">
    <location>
        <begin position="1"/>
        <end position="44"/>
    </location>
</feature>
<dbReference type="EMBL" id="FN648643">
    <property type="protein sequence ID" value="CBJ33194.1"/>
    <property type="molecule type" value="Genomic_DNA"/>
</dbReference>
<dbReference type="OrthoDB" id="10382815at2759"/>
<organism evidence="2 3">
    <name type="scientific">Ectocarpus siliculosus</name>
    <name type="common">Brown alga</name>
    <name type="synonym">Conferva siliculosa</name>
    <dbReference type="NCBI Taxonomy" id="2880"/>
    <lineage>
        <taxon>Eukaryota</taxon>
        <taxon>Sar</taxon>
        <taxon>Stramenopiles</taxon>
        <taxon>Ochrophyta</taxon>
        <taxon>PX clade</taxon>
        <taxon>Phaeophyceae</taxon>
        <taxon>Ectocarpales</taxon>
        <taxon>Ectocarpaceae</taxon>
        <taxon>Ectocarpus</taxon>
    </lineage>
</organism>
<reference evidence="2 3" key="1">
    <citation type="journal article" date="2010" name="Nature">
        <title>The Ectocarpus genome and the independent evolution of multicellularity in brown algae.</title>
        <authorList>
            <person name="Cock J.M."/>
            <person name="Sterck L."/>
            <person name="Rouze P."/>
            <person name="Scornet D."/>
            <person name="Allen A.E."/>
            <person name="Amoutzias G."/>
            <person name="Anthouard V."/>
            <person name="Artiguenave F."/>
            <person name="Aury J.M."/>
            <person name="Badger J.H."/>
            <person name="Beszteri B."/>
            <person name="Billiau K."/>
            <person name="Bonnet E."/>
            <person name="Bothwell J.H."/>
            <person name="Bowler C."/>
            <person name="Boyen C."/>
            <person name="Brownlee C."/>
            <person name="Carrano C.J."/>
            <person name="Charrier B."/>
            <person name="Cho G.Y."/>
            <person name="Coelho S.M."/>
            <person name="Collen J."/>
            <person name="Corre E."/>
            <person name="Da Silva C."/>
            <person name="Delage L."/>
            <person name="Delaroque N."/>
            <person name="Dittami S.M."/>
            <person name="Doulbeau S."/>
            <person name="Elias M."/>
            <person name="Farnham G."/>
            <person name="Gachon C.M."/>
            <person name="Gschloessl B."/>
            <person name="Heesch S."/>
            <person name="Jabbari K."/>
            <person name="Jubin C."/>
            <person name="Kawai H."/>
            <person name="Kimura K."/>
            <person name="Kloareg B."/>
            <person name="Kupper F.C."/>
            <person name="Lang D."/>
            <person name="Le Bail A."/>
            <person name="Leblanc C."/>
            <person name="Lerouge P."/>
            <person name="Lohr M."/>
            <person name="Lopez P.J."/>
            <person name="Martens C."/>
            <person name="Maumus F."/>
            <person name="Michel G."/>
            <person name="Miranda-Saavedra D."/>
            <person name="Morales J."/>
            <person name="Moreau H."/>
            <person name="Motomura T."/>
            <person name="Nagasato C."/>
            <person name="Napoli C.A."/>
            <person name="Nelson D.R."/>
            <person name="Nyvall-Collen P."/>
            <person name="Peters A.F."/>
            <person name="Pommier C."/>
            <person name="Potin P."/>
            <person name="Poulain J."/>
            <person name="Quesneville H."/>
            <person name="Read B."/>
            <person name="Rensing S.A."/>
            <person name="Ritter A."/>
            <person name="Rousvoal S."/>
            <person name="Samanta M."/>
            <person name="Samson G."/>
            <person name="Schroeder D.C."/>
            <person name="Segurens B."/>
            <person name="Strittmatter M."/>
            <person name="Tonon T."/>
            <person name="Tregear J.W."/>
            <person name="Valentin K."/>
            <person name="von Dassow P."/>
            <person name="Yamagishi T."/>
            <person name="Van de Peer Y."/>
            <person name="Wincker P."/>
        </authorList>
    </citation>
    <scope>NUCLEOTIDE SEQUENCE [LARGE SCALE GENOMIC DNA]</scope>
    <source>
        <strain evidence="3">Ec32 / CCAP1310/4</strain>
    </source>
</reference>
<keyword evidence="3" id="KW-1185">Reference proteome</keyword>
<feature type="region of interest" description="Disordered" evidence="1">
    <location>
        <begin position="96"/>
        <end position="116"/>
    </location>
</feature>
<evidence type="ECO:0000256" key="1">
    <source>
        <dbReference type="SAM" id="MobiDB-lite"/>
    </source>
</evidence>
<evidence type="ECO:0000313" key="3">
    <source>
        <dbReference type="Proteomes" id="UP000002630"/>
    </source>
</evidence>
<proteinExistence type="predicted"/>
<dbReference type="Proteomes" id="UP000002630">
    <property type="component" value="Linkage Group LG24"/>
</dbReference>